<dbReference type="GO" id="GO:0043169">
    <property type="term" value="F:cation binding"/>
    <property type="evidence" value="ECO:0007669"/>
    <property type="project" value="InterPro"/>
</dbReference>
<reference evidence="6" key="1">
    <citation type="submission" date="2019-08" db="EMBL/GenBank/DDBJ databases">
        <title>Carotenoids and Carotenoid Binding Proteins in the Halophilic Cyanobacterium Euhalothece sp. ZM00.</title>
        <authorList>
            <person name="Cho S.M."/>
            <person name="Song J.Y."/>
            <person name="Park Y.-I."/>
        </authorList>
    </citation>
    <scope>NUCLEOTIDE SEQUENCE [LARGE SCALE GENOMIC DNA]</scope>
    <source>
        <strain evidence="6">Z-M001</strain>
    </source>
</reference>
<gene>
    <name evidence="6" type="ORF">FRE64_02825</name>
</gene>
<evidence type="ECO:0000256" key="1">
    <source>
        <dbReference type="ARBA" id="ARBA00000826"/>
    </source>
</evidence>
<dbReference type="Pfam" id="PF02806">
    <property type="entry name" value="Alpha-amylase_C"/>
    <property type="match status" value="1"/>
</dbReference>
<dbReference type="OrthoDB" id="9761875at2"/>
<sequence length="846" mass="96398">MDFISLWLAYQLSVVSPSSDLATDSSKEEVQFVFNVSSTQDNQADSTGKTIKFNLSPEGESIEEGVVDAARSLQLAFESDGSGSFWSGFFNTLKQGVLRVIEAVQQLIINVQESVQPSSSSEETTVKEIIPKESYALRYLGIEDINRLTGLSATEINDFAPMEKKPVVSPDVKSLHLASVEKLEKEPEKDIFDPQVGTKFHEDGSVTLRVLVGNDFERLHVIGDFNNWGDTDNLAAYTLQPTEQNPHVHAVTLPPNDYHKKQYRLVDQDGEQRVDLGATLLSTPAFNERFYEDQKSHELNSVFWNPTPIPEEERAPTLDLRGKQLTIAETDVLSLAMKWQCQNPDSDFYGDTGEEHIPRLYNFVRECGLPEAMAKLGYNTVEFMPLDTHVDFWEPGAEYLPDWRYSYQTISFYGKHPDFGSPDELRQMVNAFHKSDVAVLLDVVYSHYSPRGNNPPREFAPAGFSQYVSQDGGELYGAAWTEWGTRRFNYTPEIRKNLIDAGLVNLIDYGFDGLRIDNVNGIDAQPYGREFLKELTAAVDKYRPQSVVIGEGYFGDPYLNRSRDNGGAGLLTTYSDRFYLWFTENLLKYVDEIDTRKLDYMLSEDWPLAMLYYPGNHDEFANPGNPFQARGRYLADAIDGGEHNQKIRSWSALTLFASSYYLDMFQLWTMQEGNLNSNAPINWSKLTEEEVAQMVQFQGDMKRFFRAQPAFAPYNMHRNMLHWVDHENKVVTFERIDFETGQRVYAVTNLGDHEIENYKIPVFPEDAKFEVALDSDRAIYGGEENNPKFIKAADHEVEFSLDAYGVVGLVQADGYQPEPTGDIPAEEPIERPRFENDFFYNTKYRP</sequence>
<dbReference type="InterPro" id="IPR013783">
    <property type="entry name" value="Ig-like_fold"/>
</dbReference>
<keyword evidence="7" id="KW-1185">Reference proteome</keyword>
<evidence type="ECO:0000313" key="7">
    <source>
        <dbReference type="Proteomes" id="UP000318453"/>
    </source>
</evidence>
<dbReference type="GO" id="GO:0003844">
    <property type="term" value="F:1,4-alpha-glucan branching enzyme activity"/>
    <property type="evidence" value="ECO:0007669"/>
    <property type="project" value="UniProtKB-EC"/>
</dbReference>
<dbReference type="InterPro" id="IPR006047">
    <property type="entry name" value="GH13_cat_dom"/>
</dbReference>
<name>A0A5B8NJ13_9CHRO</name>
<dbReference type="GO" id="GO:0005975">
    <property type="term" value="P:carbohydrate metabolic process"/>
    <property type="evidence" value="ECO:0007669"/>
    <property type="project" value="InterPro"/>
</dbReference>
<dbReference type="Gene3D" id="2.60.40.10">
    <property type="entry name" value="Immunoglobulins"/>
    <property type="match status" value="1"/>
</dbReference>
<dbReference type="PANTHER" id="PTHR43651">
    <property type="entry name" value="1,4-ALPHA-GLUCAN-BRANCHING ENZYME"/>
    <property type="match status" value="1"/>
</dbReference>
<dbReference type="EC" id="2.4.1.18" evidence="3"/>
<dbReference type="InterPro" id="IPR013780">
    <property type="entry name" value="Glyco_hydro_b"/>
</dbReference>
<protein>
    <recommendedName>
        <fullName evidence="3">1,4-alpha-glucan branching enzyme</fullName>
        <ecNumber evidence="3">2.4.1.18</ecNumber>
    </recommendedName>
</protein>
<evidence type="ECO:0000313" key="6">
    <source>
        <dbReference type="EMBL" id="QDZ38966.1"/>
    </source>
</evidence>
<dbReference type="RefSeq" id="WP_146294577.1">
    <property type="nucleotide sequence ID" value="NZ_CP042326.1"/>
</dbReference>
<dbReference type="InterPro" id="IPR017853">
    <property type="entry name" value="GH"/>
</dbReference>
<dbReference type="Gene3D" id="2.60.40.1180">
    <property type="entry name" value="Golgi alpha-mannosidase II"/>
    <property type="match status" value="1"/>
</dbReference>
<organism evidence="6 7">
    <name type="scientific">Euhalothece natronophila Z-M001</name>
    <dbReference type="NCBI Taxonomy" id="522448"/>
    <lineage>
        <taxon>Bacteria</taxon>
        <taxon>Bacillati</taxon>
        <taxon>Cyanobacteriota</taxon>
        <taxon>Cyanophyceae</taxon>
        <taxon>Oscillatoriophycideae</taxon>
        <taxon>Chroococcales</taxon>
        <taxon>Halothecacae</taxon>
        <taxon>Halothece cluster</taxon>
        <taxon>Euhalothece</taxon>
    </lineage>
</organism>
<dbReference type="AlphaFoldDB" id="A0A5B8NJ13"/>
<dbReference type="SUPFAM" id="SSF51011">
    <property type="entry name" value="Glycosyl hydrolase domain"/>
    <property type="match status" value="1"/>
</dbReference>
<dbReference type="Proteomes" id="UP000318453">
    <property type="component" value="Chromosome"/>
</dbReference>
<evidence type="ECO:0000256" key="3">
    <source>
        <dbReference type="ARBA" id="ARBA00012541"/>
    </source>
</evidence>
<evidence type="ECO:0000259" key="5">
    <source>
        <dbReference type="SMART" id="SM00642"/>
    </source>
</evidence>
<dbReference type="InterPro" id="IPR006048">
    <property type="entry name" value="A-amylase/branching_C"/>
</dbReference>
<dbReference type="KEGG" id="enn:FRE64_02825"/>
<evidence type="ECO:0000256" key="2">
    <source>
        <dbReference type="ARBA" id="ARBA00009000"/>
    </source>
</evidence>
<proteinExistence type="inferred from homology"/>
<comment type="similarity">
    <text evidence="2">Belongs to the glycosyl hydrolase 13 family. GlgB subfamily.</text>
</comment>
<feature type="domain" description="Glycosyl hydrolase family 13 catalytic" evidence="5">
    <location>
        <begin position="355"/>
        <end position="698"/>
    </location>
</feature>
<keyword evidence="4" id="KW-0808">Transferase</keyword>
<comment type="catalytic activity">
    <reaction evidence="1">
        <text>Transfers a segment of a (1-&gt;4)-alpha-D-glucan chain to a primary hydroxy group in a similar glucan chain.</text>
        <dbReference type="EC" id="2.4.1.18"/>
    </reaction>
</comment>
<accession>A0A5B8NJ13</accession>
<dbReference type="Gene3D" id="3.20.20.80">
    <property type="entry name" value="Glycosidases"/>
    <property type="match status" value="1"/>
</dbReference>
<dbReference type="EMBL" id="CP042326">
    <property type="protein sequence ID" value="QDZ38966.1"/>
    <property type="molecule type" value="Genomic_DNA"/>
</dbReference>
<dbReference type="SUPFAM" id="SSF51445">
    <property type="entry name" value="(Trans)glycosidases"/>
    <property type="match status" value="1"/>
</dbReference>
<dbReference type="SMART" id="SM00642">
    <property type="entry name" value="Aamy"/>
    <property type="match status" value="1"/>
</dbReference>
<evidence type="ECO:0000256" key="4">
    <source>
        <dbReference type="ARBA" id="ARBA00022679"/>
    </source>
</evidence>